<dbReference type="PANTHER" id="PTHR15239:SF6">
    <property type="entry name" value="RIBOSOME QUALITY CONTROL COMPLEX SUBUNIT NEMF"/>
    <property type="match status" value="1"/>
</dbReference>
<dbReference type="SUPFAM" id="SSF48019">
    <property type="entry name" value="post-AAA+ oligomerization domain-like"/>
    <property type="match status" value="1"/>
</dbReference>
<keyword evidence="2" id="KW-1185">Reference proteome</keyword>
<reference evidence="1 2" key="1">
    <citation type="submission" date="2019-01" db="EMBL/GenBank/DDBJ databases">
        <title>Sequencing of cultivated peanut Arachis hypogaea provides insights into genome evolution and oil improvement.</title>
        <authorList>
            <person name="Chen X."/>
        </authorList>
    </citation>
    <scope>NUCLEOTIDE SEQUENCE [LARGE SCALE GENOMIC DNA]</scope>
    <source>
        <strain evidence="2">cv. Fuhuasheng</strain>
        <tissue evidence="1">Leaves</tissue>
    </source>
</reference>
<dbReference type="AlphaFoldDB" id="A0A445B9F1"/>
<evidence type="ECO:0000313" key="1">
    <source>
        <dbReference type="EMBL" id="RYR35302.1"/>
    </source>
</evidence>
<dbReference type="EMBL" id="SDMP01000010">
    <property type="protein sequence ID" value="RYR35302.1"/>
    <property type="molecule type" value="Genomic_DNA"/>
</dbReference>
<dbReference type="GO" id="GO:0072344">
    <property type="term" value="P:rescue of stalled ribosome"/>
    <property type="evidence" value="ECO:0007669"/>
    <property type="project" value="TreeGrafter"/>
</dbReference>
<dbReference type="GO" id="GO:0006260">
    <property type="term" value="P:DNA replication"/>
    <property type="evidence" value="ECO:0007669"/>
    <property type="project" value="InterPro"/>
</dbReference>
<dbReference type="GO" id="GO:0003677">
    <property type="term" value="F:DNA binding"/>
    <property type="evidence" value="ECO:0007669"/>
    <property type="project" value="InterPro"/>
</dbReference>
<dbReference type="InterPro" id="IPR008921">
    <property type="entry name" value="DNA_pol3_clamp-load_cplx_C"/>
</dbReference>
<dbReference type="InterPro" id="IPR051608">
    <property type="entry name" value="RQC_Subunit_NEMF"/>
</dbReference>
<comment type="caution">
    <text evidence="1">The sequence shown here is derived from an EMBL/GenBank/DDBJ whole genome shotgun (WGS) entry which is preliminary data.</text>
</comment>
<proteinExistence type="predicted"/>
<dbReference type="GO" id="GO:1990112">
    <property type="term" value="C:RQC complex"/>
    <property type="evidence" value="ECO:0007669"/>
    <property type="project" value="TreeGrafter"/>
</dbReference>
<dbReference type="GO" id="GO:1990116">
    <property type="term" value="P:ribosome-associated ubiquitin-dependent protein catabolic process"/>
    <property type="evidence" value="ECO:0007669"/>
    <property type="project" value="TreeGrafter"/>
</dbReference>
<accession>A0A445B9F1</accession>
<organism evidence="1 2">
    <name type="scientific">Arachis hypogaea</name>
    <name type="common">Peanut</name>
    <dbReference type="NCBI Taxonomy" id="3818"/>
    <lineage>
        <taxon>Eukaryota</taxon>
        <taxon>Viridiplantae</taxon>
        <taxon>Streptophyta</taxon>
        <taxon>Embryophyta</taxon>
        <taxon>Tracheophyta</taxon>
        <taxon>Spermatophyta</taxon>
        <taxon>Magnoliopsida</taxon>
        <taxon>eudicotyledons</taxon>
        <taxon>Gunneridae</taxon>
        <taxon>Pentapetalae</taxon>
        <taxon>rosids</taxon>
        <taxon>fabids</taxon>
        <taxon>Fabales</taxon>
        <taxon>Fabaceae</taxon>
        <taxon>Papilionoideae</taxon>
        <taxon>50 kb inversion clade</taxon>
        <taxon>dalbergioids sensu lato</taxon>
        <taxon>Dalbergieae</taxon>
        <taxon>Pterocarpus clade</taxon>
        <taxon>Arachis</taxon>
    </lineage>
</organism>
<dbReference type="Proteomes" id="UP000289738">
    <property type="component" value="Chromosome A10"/>
</dbReference>
<name>A0A445B9F1_ARAHY</name>
<gene>
    <name evidence="1" type="ORF">Ahy_A10g050462</name>
</gene>
<dbReference type="GO" id="GO:0000049">
    <property type="term" value="F:tRNA binding"/>
    <property type="evidence" value="ECO:0007669"/>
    <property type="project" value="TreeGrafter"/>
</dbReference>
<protein>
    <submittedName>
        <fullName evidence="1">Uncharacterized protein</fullName>
    </submittedName>
</protein>
<dbReference type="GO" id="GO:0043023">
    <property type="term" value="F:ribosomal large subunit binding"/>
    <property type="evidence" value="ECO:0007669"/>
    <property type="project" value="TreeGrafter"/>
</dbReference>
<dbReference type="PANTHER" id="PTHR15239">
    <property type="entry name" value="NUCLEAR EXPORT MEDIATOR FACTOR NEMF"/>
    <property type="match status" value="1"/>
</dbReference>
<sequence>MFAFKVEVDLALSAHANARRWYELKKKQESKQEKTITAHEKAFKAAEKKTRLQLNQRYMSKGDLLFGFNATKMRMDDRISLSMSDLDLVPLLIQENHNFIWAACLLISSYIDE</sequence>
<evidence type="ECO:0000313" key="2">
    <source>
        <dbReference type="Proteomes" id="UP000289738"/>
    </source>
</evidence>